<comment type="caution">
    <text evidence="2">The sequence shown here is derived from an EMBL/GenBank/DDBJ whole genome shotgun (WGS) entry which is preliminary data.</text>
</comment>
<feature type="compositionally biased region" description="Basic and acidic residues" evidence="1">
    <location>
        <begin position="352"/>
        <end position="361"/>
    </location>
</feature>
<feature type="compositionally biased region" description="Basic and acidic residues" evidence="1">
    <location>
        <begin position="178"/>
        <end position="194"/>
    </location>
</feature>
<organism evidence="2 3">
    <name type="scientific">Kipferlia bialata</name>
    <dbReference type="NCBI Taxonomy" id="797122"/>
    <lineage>
        <taxon>Eukaryota</taxon>
        <taxon>Metamonada</taxon>
        <taxon>Carpediemonas-like organisms</taxon>
        <taxon>Kipferlia</taxon>
    </lineage>
</organism>
<protein>
    <submittedName>
        <fullName evidence="2">Uncharacterized protein</fullName>
    </submittedName>
</protein>
<dbReference type="Proteomes" id="UP000265618">
    <property type="component" value="Unassembled WGS sequence"/>
</dbReference>
<feature type="compositionally biased region" description="Polar residues" evidence="1">
    <location>
        <begin position="331"/>
        <end position="344"/>
    </location>
</feature>
<dbReference type="OrthoDB" id="10248735at2759"/>
<feature type="region of interest" description="Disordered" evidence="1">
    <location>
        <begin position="151"/>
        <end position="196"/>
    </location>
</feature>
<feature type="non-terminal residue" evidence="2">
    <location>
        <position position="1"/>
    </location>
</feature>
<feature type="compositionally biased region" description="Basic and acidic residues" evidence="1">
    <location>
        <begin position="244"/>
        <end position="267"/>
    </location>
</feature>
<sequence>VSDIVGARAVPRASGRVRVEAPEIPGTRPRVQHRVTVNRPVKSLTTRDIDGAFPRVKGFRTSRVVNPLEPQYNLASFDKAPNVAPKFVRDMIQVQDIAGAAPKTHYAGTARDTISTSDIAGSRPGYQIREEHLVQQPPRTQSMCVDDINLKPKPLARDTNPLSPVYKWNGGSVEDEGSETRHGREQERLKDTQREVSVPKSLWARDIPGAYSSYKAENDTRRQLINGTYTADIPGARPAGYKTGAERRRERVAARERASTAASEKRSASAAGTSAERESAYERILPMRDPSQTPVGYLVQRQPNPPRPLSKQRVQRSALRQTADRPAGVQALSTRNNYEHQSLSVLPGPKQLEGRRSRAKEGLQIATLDRPRQSAPAPRQRSTYERNAPLLKTRMDIASVRDLPDF</sequence>
<proteinExistence type="predicted"/>
<feature type="region of interest" description="Disordered" evidence="1">
    <location>
        <begin position="227"/>
        <end position="390"/>
    </location>
</feature>
<evidence type="ECO:0000313" key="3">
    <source>
        <dbReference type="Proteomes" id="UP000265618"/>
    </source>
</evidence>
<gene>
    <name evidence="2" type="ORF">KIPB_005958</name>
</gene>
<dbReference type="PANTHER" id="PTHR38130">
    <property type="entry name" value="EF-HAND DOMAIN-CONTAINING PROTEIN"/>
    <property type="match status" value="1"/>
</dbReference>
<dbReference type="PANTHER" id="PTHR38130:SF1">
    <property type="entry name" value="EF-HAND DOMAIN-CONTAINING PROTEIN"/>
    <property type="match status" value="1"/>
</dbReference>
<reference evidence="2 3" key="1">
    <citation type="journal article" date="2018" name="PLoS ONE">
        <title>The draft genome of Kipferlia bialata reveals reductive genome evolution in fornicate parasites.</title>
        <authorList>
            <person name="Tanifuji G."/>
            <person name="Takabayashi S."/>
            <person name="Kume K."/>
            <person name="Takagi M."/>
            <person name="Nakayama T."/>
            <person name="Kamikawa R."/>
            <person name="Inagaki Y."/>
            <person name="Hashimoto T."/>
        </authorList>
    </citation>
    <scope>NUCLEOTIDE SEQUENCE [LARGE SCALE GENOMIC DNA]</scope>
    <source>
        <strain evidence="2">NY0173</strain>
    </source>
</reference>
<dbReference type="AlphaFoldDB" id="A0A9K3GHU2"/>
<keyword evidence="3" id="KW-1185">Reference proteome</keyword>
<dbReference type="EMBL" id="BDIP01001466">
    <property type="protein sequence ID" value="GIQ84464.1"/>
    <property type="molecule type" value="Genomic_DNA"/>
</dbReference>
<evidence type="ECO:0000256" key="1">
    <source>
        <dbReference type="SAM" id="MobiDB-lite"/>
    </source>
</evidence>
<accession>A0A9K3GHU2</accession>
<evidence type="ECO:0000313" key="2">
    <source>
        <dbReference type="EMBL" id="GIQ84464.1"/>
    </source>
</evidence>
<name>A0A9K3GHU2_9EUKA</name>